<dbReference type="Gene3D" id="3.40.190.10">
    <property type="entry name" value="Periplasmic binding protein-like II"/>
    <property type="match status" value="2"/>
</dbReference>
<dbReference type="Gene3D" id="1.10.10.10">
    <property type="entry name" value="Winged helix-like DNA-binding domain superfamily/Winged helix DNA-binding domain"/>
    <property type="match status" value="1"/>
</dbReference>
<dbReference type="Pfam" id="PF00126">
    <property type="entry name" value="HTH_1"/>
    <property type="match status" value="1"/>
</dbReference>
<evidence type="ECO:0000256" key="3">
    <source>
        <dbReference type="ARBA" id="ARBA00023125"/>
    </source>
</evidence>
<evidence type="ECO:0000256" key="1">
    <source>
        <dbReference type="ARBA" id="ARBA00009437"/>
    </source>
</evidence>
<dbReference type="FunFam" id="1.10.10.10:FF:000001">
    <property type="entry name" value="LysR family transcriptional regulator"/>
    <property type="match status" value="1"/>
</dbReference>
<dbReference type="PRINTS" id="PR00039">
    <property type="entry name" value="HTHLYSR"/>
</dbReference>
<comment type="similarity">
    <text evidence="1">Belongs to the LysR transcriptional regulatory family.</text>
</comment>
<sequence length="301" mass="32317">MSRTQIRQFLAVVDTGSFTRAANALHVAQPSLSGGIAELERQLGTRLFVRERRRIRLTEAGNLLLPMARAIEREFHQAETRVGNLPVTVRPIRLGVLESLSSTWLAALVERYTATGAEPLELIEGGERELQAGLVSGAVDAALTLIPPDGLRQPHAVLWREDYALALSSGHRLAGAGTVHAAEVAGETMIARRSCEVLGETSRWFTERGVRPRFALRSGNDDRVMAMVAAGLGVTVAPRSLSREGVAMVELAGFDRSRTMGLVRGAHWDAQFGAEHGLIVVVGASTAVPPPRPPAAPAPRP</sequence>
<evidence type="ECO:0000256" key="2">
    <source>
        <dbReference type="ARBA" id="ARBA00023015"/>
    </source>
</evidence>
<dbReference type="InterPro" id="IPR000847">
    <property type="entry name" value="LysR_HTH_N"/>
</dbReference>
<dbReference type="AlphaFoldDB" id="A0A7X1KBW0"/>
<evidence type="ECO:0000259" key="5">
    <source>
        <dbReference type="PROSITE" id="PS50931"/>
    </source>
</evidence>
<keyword evidence="3" id="KW-0238">DNA-binding</keyword>
<keyword evidence="4" id="KW-0804">Transcription</keyword>
<dbReference type="InterPro" id="IPR036390">
    <property type="entry name" value="WH_DNA-bd_sf"/>
</dbReference>
<evidence type="ECO:0000256" key="4">
    <source>
        <dbReference type="ARBA" id="ARBA00023163"/>
    </source>
</evidence>
<protein>
    <submittedName>
        <fullName evidence="6">LysR family transcriptional regulator</fullName>
    </submittedName>
</protein>
<dbReference type="PANTHER" id="PTHR30346:SF28">
    <property type="entry name" value="HTH-TYPE TRANSCRIPTIONAL REGULATOR CYNR"/>
    <property type="match status" value="1"/>
</dbReference>
<dbReference type="Pfam" id="PF03466">
    <property type="entry name" value="LysR_substrate"/>
    <property type="match status" value="1"/>
</dbReference>
<feature type="domain" description="HTH lysR-type" evidence="5">
    <location>
        <begin position="1"/>
        <end position="58"/>
    </location>
</feature>
<dbReference type="SUPFAM" id="SSF53850">
    <property type="entry name" value="Periplasmic binding protein-like II"/>
    <property type="match status" value="1"/>
</dbReference>
<reference evidence="6 7" key="1">
    <citation type="submission" date="2020-08" db="EMBL/GenBank/DDBJ databases">
        <title>The genome sequence of Novosphingobium flavum 4Y4.</title>
        <authorList>
            <person name="Liu Y."/>
        </authorList>
    </citation>
    <scope>NUCLEOTIDE SEQUENCE [LARGE SCALE GENOMIC DNA]</scope>
    <source>
        <strain evidence="6 7">4Y4</strain>
    </source>
</reference>
<name>A0A7X1KBW0_9SPHN</name>
<dbReference type="Proteomes" id="UP000520156">
    <property type="component" value="Unassembled WGS sequence"/>
</dbReference>
<dbReference type="EMBL" id="JACLAU010000008">
    <property type="protein sequence ID" value="MBC2651664.1"/>
    <property type="molecule type" value="Genomic_DNA"/>
</dbReference>
<organism evidence="6 7">
    <name type="scientific">Novosphingobium aerophilum</name>
    <dbReference type="NCBI Taxonomy" id="2839843"/>
    <lineage>
        <taxon>Bacteria</taxon>
        <taxon>Pseudomonadati</taxon>
        <taxon>Pseudomonadota</taxon>
        <taxon>Alphaproteobacteria</taxon>
        <taxon>Sphingomonadales</taxon>
        <taxon>Sphingomonadaceae</taxon>
        <taxon>Novosphingobium</taxon>
    </lineage>
</organism>
<evidence type="ECO:0000313" key="7">
    <source>
        <dbReference type="Proteomes" id="UP000520156"/>
    </source>
</evidence>
<dbReference type="RefSeq" id="WP_185683075.1">
    <property type="nucleotide sequence ID" value="NZ_JACLAU010000008.1"/>
</dbReference>
<dbReference type="InterPro" id="IPR005119">
    <property type="entry name" value="LysR_subst-bd"/>
</dbReference>
<proteinExistence type="inferred from homology"/>
<keyword evidence="2" id="KW-0805">Transcription regulation</keyword>
<dbReference type="InterPro" id="IPR036388">
    <property type="entry name" value="WH-like_DNA-bd_sf"/>
</dbReference>
<dbReference type="CDD" id="cd05466">
    <property type="entry name" value="PBP2_LTTR_substrate"/>
    <property type="match status" value="1"/>
</dbReference>
<dbReference type="GO" id="GO:0032993">
    <property type="term" value="C:protein-DNA complex"/>
    <property type="evidence" value="ECO:0007669"/>
    <property type="project" value="TreeGrafter"/>
</dbReference>
<keyword evidence="7" id="KW-1185">Reference proteome</keyword>
<gene>
    <name evidence="6" type="ORF">H7F49_08100</name>
</gene>
<comment type="caution">
    <text evidence="6">The sequence shown here is derived from an EMBL/GenBank/DDBJ whole genome shotgun (WGS) entry which is preliminary data.</text>
</comment>
<evidence type="ECO:0000313" key="6">
    <source>
        <dbReference type="EMBL" id="MBC2651664.1"/>
    </source>
</evidence>
<dbReference type="PANTHER" id="PTHR30346">
    <property type="entry name" value="TRANSCRIPTIONAL DUAL REGULATOR HCAR-RELATED"/>
    <property type="match status" value="1"/>
</dbReference>
<accession>A0A7X1KBW0</accession>
<dbReference type="GO" id="GO:0003700">
    <property type="term" value="F:DNA-binding transcription factor activity"/>
    <property type="evidence" value="ECO:0007669"/>
    <property type="project" value="InterPro"/>
</dbReference>
<dbReference type="GO" id="GO:0003677">
    <property type="term" value="F:DNA binding"/>
    <property type="evidence" value="ECO:0007669"/>
    <property type="project" value="UniProtKB-KW"/>
</dbReference>
<dbReference type="PROSITE" id="PS50931">
    <property type="entry name" value="HTH_LYSR"/>
    <property type="match status" value="1"/>
</dbReference>
<dbReference type="SUPFAM" id="SSF46785">
    <property type="entry name" value="Winged helix' DNA-binding domain"/>
    <property type="match status" value="1"/>
</dbReference>